<dbReference type="PANTHER" id="PTHR43584">
    <property type="entry name" value="NUCLEOTIDYL TRANSFERASE"/>
    <property type="match status" value="1"/>
</dbReference>
<evidence type="ECO:0000256" key="2">
    <source>
        <dbReference type="ARBA" id="ARBA00007947"/>
    </source>
</evidence>
<dbReference type="GO" id="GO:0019134">
    <property type="term" value="F:glucosamine-1-phosphate N-acetyltransferase activity"/>
    <property type="evidence" value="ECO:0007669"/>
    <property type="project" value="UniProtKB-EC"/>
</dbReference>
<dbReference type="SUPFAM" id="SSF53448">
    <property type="entry name" value="Nucleotide-diphospho-sugar transferases"/>
    <property type="match status" value="1"/>
</dbReference>
<keyword evidence="4" id="KW-0548">Nucleotidyltransferase</keyword>
<dbReference type="InterPro" id="IPR025877">
    <property type="entry name" value="MobA-like_NTP_Trfase"/>
</dbReference>
<evidence type="ECO:0000256" key="6">
    <source>
        <dbReference type="ARBA" id="ARBA00048247"/>
    </source>
</evidence>
<evidence type="ECO:0000256" key="4">
    <source>
        <dbReference type="ARBA" id="ARBA00022695"/>
    </source>
</evidence>
<gene>
    <name evidence="10" type="ORF">A2983_04590</name>
</gene>
<comment type="similarity">
    <text evidence="2">In the N-terminal section; belongs to the N-acetylglucosamine-1-phosphate uridyltransferase family.</text>
</comment>
<dbReference type="Proteomes" id="UP000177040">
    <property type="component" value="Unassembled WGS sequence"/>
</dbReference>
<evidence type="ECO:0000259" key="9">
    <source>
        <dbReference type="Pfam" id="PF12804"/>
    </source>
</evidence>
<protein>
    <recommendedName>
        <fullName evidence="9">MobA-like NTP transferase domain-containing protein</fullName>
    </recommendedName>
</protein>
<evidence type="ECO:0000256" key="3">
    <source>
        <dbReference type="ARBA" id="ARBA00022679"/>
    </source>
</evidence>
<dbReference type="EMBL" id="MFQH01000003">
    <property type="protein sequence ID" value="OGH78746.1"/>
    <property type="molecule type" value="Genomic_DNA"/>
</dbReference>
<feature type="domain" description="MobA-like NTP transferase" evidence="9">
    <location>
        <begin position="11"/>
        <end position="135"/>
    </location>
</feature>
<dbReference type="Pfam" id="PF12804">
    <property type="entry name" value="NTP_transf_3"/>
    <property type="match status" value="1"/>
</dbReference>
<evidence type="ECO:0000313" key="10">
    <source>
        <dbReference type="EMBL" id="OGH78746.1"/>
    </source>
</evidence>
<sequence length="252" mass="28305">MNEQNKKTIGAIILAAGLGRRMNSTMLKVMHLLHGKPLIDYVVSTVEKVQFDRKPTVIVCNDDPSVQNFLGKRADYAVQVERLGTGHAVAVAEQQLRSEVSNIVILYGDMPFISGDSVRRLVERHIERNNTITMMTVTVPDFSDWRAAFLTFGRVIRGADGHIVRSIEKKDCTPEELNITELNPCVYCFKSDWLWDNIKTLKNNNAQQEYYLTDLIQLAIEQGAKISSISIEPQEAVGINSQADLKTAEILL</sequence>
<evidence type="ECO:0000256" key="5">
    <source>
        <dbReference type="ARBA" id="ARBA00023315"/>
    </source>
</evidence>
<comment type="catalytic activity">
    <reaction evidence="6">
        <text>alpha-D-glucosamine 1-phosphate + acetyl-CoA = N-acetyl-alpha-D-glucosamine 1-phosphate + CoA + H(+)</text>
        <dbReference type="Rhea" id="RHEA:13725"/>
        <dbReference type="ChEBI" id="CHEBI:15378"/>
        <dbReference type="ChEBI" id="CHEBI:57287"/>
        <dbReference type="ChEBI" id="CHEBI:57288"/>
        <dbReference type="ChEBI" id="CHEBI:57776"/>
        <dbReference type="ChEBI" id="CHEBI:58516"/>
        <dbReference type="EC" id="2.3.1.157"/>
    </reaction>
</comment>
<comment type="caution">
    <text evidence="10">The sequence shown here is derived from an EMBL/GenBank/DDBJ whole genome shotgun (WGS) entry which is preliminary data.</text>
</comment>
<evidence type="ECO:0000313" key="11">
    <source>
        <dbReference type="Proteomes" id="UP000177040"/>
    </source>
</evidence>
<evidence type="ECO:0000256" key="1">
    <source>
        <dbReference type="ARBA" id="ARBA00007707"/>
    </source>
</evidence>
<dbReference type="PANTHER" id="PTHR43584:SF3">
    <property type="entry name" value="BIFUNCTIONAL PROTEIN GLMU"/>
    <property type="match status" value="1"/>
</dbReference>
<organism evidence="10 11">
    <name type="scientific">Candidatus Magasanikbacteria bacterium RIFCSPLOWO2_01_FULL_40_15</name>
    <dbReference type="NCBI Taxonomy" id="1798686"/>
    <lineage>
        <taxon>Bacteria</taxon>
        <taxon>Candidatus Magasanikiibacteriota</taxon>
    </lineage>
</organism>
<dbReference type="AlphaFoldDB" id="A0A1F6N423"/>
<name>A0A1F6N423_9BACT</name>
<evidence type="ECO:0000256" key="8">
    <source>
        <dbReference type="ARBA" id="ARBA00049628"/>
    </source>
</evidence>
<dbReference type="CDD" id="cd02540">
    <property type="entry name" value="GT2_GlmU_N_bac"/>
    <property type="match status" value="1"/>
</dbReference>
<proteinExistence type="inferred from homology"/>
<comment type="similarity">
    <text evidence="1">In the C-terminal section; belongs to the transferase hexapeptide repeat family.</text>
</comment>
<dbReference type="GO" id="GO:0003977">
    <property type="term" value="F:UDP-N-acetylglucosamine diphosphorylase activity"/>
    <property type="evidence" value="ECO:0007669"/>
    <property type="project" value="UniProtKB-EC"/>
</dbReference>
<comment type="catalytic activity">
    <reaction evidence="7">
        <text>N-acetyl-alpha-D-glucosamine 1-phosphate + UTP + H(+) = UDP-N-acetyl-alpha-D-glucosamine + diphosphate</text>
        <dbReference type="Rhea" id="RHEA:13509"/>
        <dbReference type="ChEBI" id="CHEBI:15378"/>
        <dbReference type="ChEBI" id="CHEBI:33019"/>
        <dbReference type="ChEBI" id="CHEBI:46398"/>
        <dbReference type="ChEBI" id="CHEBI:57705"/>
        <dbReference type="ChEBI" id="CHEBI:57776"/>
        <dbReference type="EC" id="2.7.7.23"/>
    </reaction>
</comment>
<dbReference type="InterPro" id="IPR029044">
    <property type="entry name" value="Nucleotide-diphossugar_trans"/>
</dbReference>
<dbReference type="Gene3D" id="3.90.550.10">
    <property type="entry name" value="Spore Coat Polysaccharide Biosynthesis Protein SpsA, Chain A"/>
    <property type="match status" value="1"/>
</dbReference>
<evidence type="ECO:0000256" key="7">
    <source>
        <dbReference type="ARBA" id="ARBA00048493"/>
    </source>
</evidence>
<accession>A0A1F6N423</accession>
<keyword evidence="5" id="KW-0012">Acyltransferase</keyword>
<comment type="function">
    <text evidence="8">Catalyzes the last two sequential reactions in the de novo biosynthetic pathway for UDP-N-acetylglucosamine (UDP-GlcNAc). The C-terminal domain catalyzes the transfer of acetyl group from acetyl coenzyme A to glucosamine-1-phosphate (GlcN-1-P) to produce N-acetylglucosamine-1-phosphate (GlcNAc-1-P), which is converted into UDP-GlcNAc by the transfer of uridine 5-monophosphate (from uridine 5-triphosphate), a reaction catalyzed by the N-terminal domain.</text>
</comment>
<dbReference type="InterPro" id="IPR050065">
    <property type="entry name" value="GlmU-like"/>
</dbReference>
<reference evidence="10 11" key="1">
    <citation type="journal article" date="2016" name="Nat. Commun.">
        <title>Thousands of microbial genomes shed light on interconnected biogeochemical processes in an aquifer system.</title>
        <authorList>
            <person name="Anantharaman K."/>
            <person name="Brown C.T."/>
            <person name="Hug L.A."/>
            <person name="Sharon I."/>
            <person name="Castelle C.J."/>
            <person name="Probst A.J."/>
            <person name="Thomas B.C."/>
            <person name="Singh A."/>
            <person name="Wilkins M.J."/>
            <person name="Karaoz U."/>
            <person name="Brodie E.L."/>
            <person name="Williams K.H."/>
            <person name="Hubbard S.S."/>
            <person name="Banfield J.F."/>
        </authorList>
    </citation>
    <scope>NUCLEOTIDE SEQUENCE [LARGE SCALE GENOMIC DNA]</scope>
</reference>
<keyword evidence="3" id="KW-0808">Transferase</keyword>